<dbReference type="Proteomes" id="UP001281147">
    <property type="component" value="Unassembled WGS sequence"/>
</dbReference>
<comment type="caution">
    <text evidence="1">The sequence shown here is derived from an EMBL/GenBank/DDBJ whole genome shotgun (WGS) entry which is preliminary data.</text>
</comment>
<name>A0ACC3NXE8_9PEZI</name>
<accession>A0ACC3NXE8</accession>
<keyword evidence="2" id="KW-1185">Reference proteome</keyword>
<protein>
    <submittedName>
        <fullName evidence="1">Uncharacterized protein</fullName>
    </submittedName>
</protein>
<proteinExistence type="predicted"/>
<reference evidence="1" key="1">
    <citation type="submission" date="2023-07" db="EMBL/GenBank/DDBJ databases">
        <title>Black Yeasts Isolated from many extreme environments.</title>
        <authorList>
            <person name="Coleine C."/>
            <person name="Stajich J.E."/>
            <person name="Selbmann L."/>
        </authorList>
    </citation>
    <scope>NUCLEOTIDE SEQUENCE</scope>
    <source>
        <strain evidence="1">CCFEE 5714</strain>
    </source>
</reference>
<sequence length="229" mass="25914">MGAWGLNNVKETHVILDADMSRAVSYPYEGHVRELVRRGMLDRAVLEDYNRMDFAESTASTLSCMLRKTLWMFFHALPSCSTYIVSGVRQLCTEGQAWYNLSMEAFPNGNPVMARLSNFLRRYRKRAEYGGVQVAPGQCLVCMSEWTEEHWSWDDRLKICLGLSDDDTGLDTPDPLAPFDTDDVKICKEVDGRSLRQRQIAFDGSLLDPSHTFVDYGPPSPVAVDFPSL</sequence>
<organism evidence="1 2">
    <name type="scientific">Vermiconidia calcicola</name>
    <dbReference type="NCBI Taxonomy" id="1690605"/>
    <lineage>
        <taxon>Eukaryota</taxon>
        <taxon>Fungi</taxon>
        <taxon>Dikarya</taxon>
        <taxon>Ascomycota</taxon>
        <taxon>Pezizomycotina</taxon>
        <taxon>Dothideomycetes</taxon>
        <taxon>Dothideomycetidae</taxon>
        <taxon>Mycosphaerellales</taxon>
        <taxon>Extremaceae</taxon>
        <taxon>Vermiconidia</taxon>
    </lineage>
</organism>
<evidence type="ECO:0000313" key="1">
    <source>
        <dbReference type="EMBL" id="KAK3724808.1"/>
    </source>
</evidence>
<gene>
    <name evidence="1" type="ORF">LTR37_000856</name>
</gene>
<evidence type="ECO:0000313" key="2">
    <source>
        <dbReference type="Proteomes" id="UP001281147"/>
    </source>
</evidence>
<dbReference type="EMBL" id="JAUTXU010000004">
    <property type="protein sequence ID" value="KAK3724808.1"/>
    <property type="molecule type" value="Genomic_DNA"/>
</dbReference>